<evidence type="ECO:0000256" key="3">
    <source>
        <dbReference type="ARBA" id="ARBA00023163"/>
    </source>
</evidence>
<evidence type="ECO:0000256" key="2">
    <source>
        <dbReference type="ARBA" id="ARBA00023125"/>
    </source>
</evidence>
<protein>
    <submittedName>
        <fullName evidence="5">Transcriptional regulator</fullName>
    </submittedName>
</protein>
<keyword evidence="6" id="KW-1185">Reference proteome</keyword>
<proteinExistence type="predicted"/>
<dbReference type="EMBL" id="BMHL01000004">
    <property type="protein sequence ID" value="GGC40918.1"/>
    <property type="molecule type" value="Genomic_DNA"/>
</dbReference>
<sequence length="324" mass="35730">MGLPPVDALDVIGPAEVFAWANQLHDGEIPPYVLELVCSATDVHLDSETGIGLRGHSTLAQERRANKSIDTLLVTMGSRTFEQVDQAAIEWIRTRSPTVRRVCSICVGAFALAAAGLLDGRRATTHWGAARRLAERYPKVQVDPAPIWVKDGNVYTSAGVSSGIDLALSLVSEDLGNDFALEIAKNLVLFLRRPGGQAQFSFTLQSQRTHNSGLSDLCLWIGEHLHMDLTVEVMAARVSTSVRTLIRMFQRELQTTPARYVENVRLESVCRSLALGERSMQDICRRNGYDSADVLRKAFTRRFGVSPTEYARRFSKSAEPTQSG</sequence>
<feature type="domain" description="HTH araC/xylS-type" evidence="4">
    <location>
        <begin position="215"/>
        <end position="313"/>
    </location>
</feature>
<comment type="caution">
    <text evidence="5">The sequence shown here is derived from an EMBL/GenBank/DDBJ whole genome shotgun (WGS) entry which is preliminary data.</text>
</comment>
<keyword evidence="2" id="KW-0238">DNA-binding</keyword>
<dbReference type="InterPro" id="IPR018060">
    <property type="entry name" value="HTH_AraC"/>
</dbReference>
<keyword evidence="1" id="KW-0805">Transcription regulation</keyword>
<evidence type="ECO:0000313" key="5">
    <source>
        <dbReference type="EMBL" id="GGC40918.1"/>
    </source>
</evidence>
<dbReference type="Pfam" id="PF12833">
    <property type="entry name" value="HTH_18"/>
    <property type="match status" value="1"/>
</dbReference>
<dbReference type="PROSITE" id="PS00041">
    <property type="entry name" value="HTH_ARAC_FAMILY_1"/>
    <property type="match status" value="1"/>
</dbReference>
<reference evidence="6" key="1">
    <citation type="journal article" date="2019" name="Int. J. Syst. Evol. Microbiol.">
        <title>The Global Catalogue of Microorganisms (GCM) 10K type strain sequencing project: providing services to taxonomists for standard genome sequencing and annotation.</title>
        <authorList>
            <consortium name="The Broad Institute Genomics Platform"/>
            <consortium name="The Broad Institute Genome Sequencing Center for Infectious Disease"/>
            <person name="Wu L."/>
            <person name="Ma J."/>
        </authorList>
    </citation>
    <scope>NUCLEOTIDE SEQUENCE [LARGE SCALE GENOMIC DNA]</scope>
    <source>
        <strain evidence="6">CGMCC 1.15103</strain>
    </source>
</reference>
<organism evidence="5 6">
    <name type="scientific">Paraburkholderia caffeinilytica</name>
    <dbReference type="NCBI Taxonomy" id="1761016"/>
    <lineage>
        <taxon>Bacteria</taxon>
        <taxon>Pseudomonadati</taxon>
        <taxon>Pseudomonadota</taxon>
        <taxon>Betaproteobacteria</taxon>
        <taxon>Burkholderiales</taxon>
        <taxon>Burkholderiaceae</taxon>
        <taxon>Paraburkholderia</taxon>
    </lineage>
</organism>
<evidence type="ECO:0000259" key="4">
    <source>
        <dbReference type="PROSITE" id="PS01124"/>
    </source>
</evidence>
<accession>A0ABQ1MLD3</accession>
<dbReference type="InterPro" id="IPR009057">
    <property type="entry name" value="Homeodomain-like_sf"/>
</dbReference>
<dbReference type="PROSITE" id="PS01124">
    <property type="entry name" value="HTH_ARAC_FAMILY_2"/>
    <property type="match status" value="1"/>
</dbReference>
<dbReference type="SUPFAM" id="SSF52317">
    <property type="entry name" value="Class I glutamine amidotransferase-like"/>
    <property type="match status" value="1"/>
</dbReference>
<dbReference type="PANTHER" id="PTHR43130">
    <property type="entry name" value="ARAC-FAMILY TRANSCRIPTIONAL REGULATOR"/>
    <property type="match status" value="1"/>
</dbReference>
<dbReference type="Proteomes" id="UP000602004">
    <property type="component" value="Unassembled WGS sequence"/>
</dbReference>
<dbReference type="InterPro" id="IPR029062">
    <property type="entry name" value="Class_I_gatase-like"/>
</dbReference>
<dbReference type="InterPro" id="IPR018062">
    <property type="entry name" value="HTH_AraC-typ_CS"/>
</dbReference>
<dbReference type="PANTHER" id="PTHR43130:SF3">
    <property type="entry name" value="HTH-TYPE TRANSCRIPTIONAL REGULATOR RV1931C"/>
    <property type="match status" value="1"/>
</dbReference>
<dbReference type="SUPFAM" id="SSF46689">
    <property type="entry name" value="Homeodomain-like"/>
    <property type="match status" value="2"/>
</dbReference>
<dbReference type="SMART" id="SM00342">
    <property type="entry name" value="HTH_ARAC"/>
    <property type="match status" value="1"/>
</dbReference>
<evidence type="ECO:0000313" key="6">
    <source>
        <dbReference type="Proteomes" id="UP000602004"/>
    </source>
</evidence>
<name>A0ABQ1MLD3_9BURK</name>
<dbReference type="InterPro" id="IPR002818">
    <property type="entry name" value="DJ-1/PfpI"/>
</dbReference>
<dbReference type="Pfam" id="PF01965">
    <property type="entry name" value="DJ-1_PfpI"/>
    <property type="match status" value="1"/>
</dbReference>
<dbReference type="Gene3D" id="1.10.10.60">
    <property type="entry name" value="Homeodomain-like"/>
    <property type="match status" value="1"/>
</dbReference>
<keyword evidence="3" id="KW-0804">Transcription</keyword>
<gene>
    <name evidence="5" type="ORF">GCM10011400_29590</name>
</gene>
<dbReference type="Gene3D" id="3.40.50.880">
    <property type="match status" value="1"/>
</dbReference>
<evidence type="ECO:0000256" key="1">
    <source>
        <dbReference type="ARBA" id="ARBA00023015"/>
    </source>
</evidence>
<dbReference type="InterPro" id="IPR052158">
    <property type="entry name" value="INH-QAR"/>
</dbReference>